<feature type="transmembrane region" description="Helical" evidence="2">
    <location>
        <begin position="165"/>
        <end position="184"/>
    </location>
</feature>
<name>A0A2M8LR71_9ACTN</name>
<comment type="caution">
    <text evidence="3">The sequence shown here is derived from an EMBL/GenBank/DDBJ whole genome shotgun (WGS) entry which is preliminary data.</text>
</comment>
<keyword evidence="2" id="KW-0812">Transmembrane</keyword>
<keyword evidence="4" id="KW-1185">Reference proteome</keyword>
<feature type="region of interest" description="Disordered" evidence="1">
    <location>
        <begin position="1"/>
        <end position="30"/>
    </location>
</feature>
<proteinExistence type="predicted"/>
<gene>
    <name evidence="3" type="ORF">CUT44_29980</name>
</gene>
<evidence type="ECO:0000313" key="4">
    <source>
        <dbReference type="Proteomes" id="UP000230407"/>
    </source>
</evidence>
<dbReference type="Proteomes" id="UP000230407">
    <property type="component" value="Unassembled WGS sequence"/>
</dbReference>
<dbReference type="EMBL" id="PGGW01000069">
    <property type="protein sequence ID" value="PJE94453.1"/>
    <property type="molecule type" value="Genomic_DNA"/>
</dbReference>
<protein>
    <recommendedName>
        <fullName evidence="5">DUF2254 domain-containing protein</fullName>
    </recommendedName>
</protein>
<dbReference type="Pfam" id="PF10011">
    <property type="entry name" value="DUF2254"/>
    <property type="match status" value="1"/>
</dbReference>
<dbReference type="InterPro" id="IPR018723">
    <property type="entry name" value="DUF2254_membrane"/>
</dbReference>
<keyword evidence="2" id="KW-1133">Transmembrane helix</keyword>
<feature type="transmembrane region" description="Helical" evidence="2">
    <location>
        <begin position="196"/>
        <end position="220"/>
    </location>
</feature>
<dbReference type="AlphaFoldDB" id="A0A2M8LR71"/>
<evidence type="ECO:0000256" key="2">
    <source>
        <dbReference type="SAM" id="Phobius"/>
    </source>
</evidence>
<evidence type="ECO:0008006" key="5">
    <source>
        <dbReference type="Google" id="ProtNLM"/>
    </source>
</evidence>
<evidence type="ECO:0000313" key="3">
    <source>
        <dbReference type="EMBL" id="PJE94453.1"/>
    </source>
</evidence>
<evidence type="ECO:0000256" key="1">
    <source>
        <dbReference type="SAM" id="MobiDB-lite"/>
    </source>
</evidence>
<accession>A0A2M8LR71</accession>
<sequence length="518" mass="54384">MALPSDGGSSTSTVSLLSSGSAVRGTTGSGAPAGYAAAAARLQPGAGRGIGRRSRGTRTGVNLLPHRRRPRAESSRSPLWTWPTAGGVTALVTAILLEQVRPRAGTGPANLWPGDSDAASAMLQVVATSSVTVAALTFSVTVVTLQLASQQFSPRLLRRYARDRVLKAVLTVLLSTLVFALTTLSFMNSDEGLPTVALLTASALGVTSLAAVLGFLNHIIRQLRVDSMMLAAHDETGEAIRKLCAGRDEPPPPSPDDLDLELDPARGATVHGGSSGFVRLIDTGALVACARRSDAVVRLDVRPGDLVVAGNPIATVWARDPAAGVPDPDADGLAEKVDDALELGYERTLEQDVAFGFRQLEDIAVKAMSPGINDPVTACTAAGHLADLLVRLAGRRLGPVLHLDEDGTGRLILPDRDLRYYLDLACGQLRRFAAAEPTVLAALLRMLRDLATAVHGTGDERDAAEVRRAADLVRDTLDSSVGTEDAGQVHDLHRRVLAALAGRTAEAYTDRSGETRSV</sequence>
<reference evidence="3 4" key="1">
    <citation type="submission" date="2017-11" db="EMBL/GenBank/DDBJ databases">
        <title>Streptomyces carmine sp. nov., a novel actinomycete isolated from Sophora alopecuroides in Xinjiang, China.</title>
        <authorList>
            <person name="Wang Y."/>
            <person name="Luo X."/>
            <person name="Wan C."/>
            <person name="Zhang L."/>
        </authorList>
    </citation>
    <scope>NUCLEOTIDE SEQUENCE [LARGE SCALE GENOMIC DNA]</scope>
    <source>
        <strain evidence="3 4">TRM SA0054</strain>
    </source>
</reference>
<feature type="transmembrane region" description="Helical" evidence="2">
    <location>
        <begin position="121"/>
        <end position="145"/>
    </location>
</feature>
<organism evidence="3 4">
    <name type="scientific">Streptomyces carminius</name>
    <dbReference type="NCBI Taxonomy" id="2665496"/>
    <lineage>
        <taxon>Bacteria</taxon>
        <taxon>Bacillati</taxon>
        <taxon>Actinomycetota</taxon>
        <taxon>Actinomycetes</taxon>
        <taxon>Kitasatosporales</taxon>
        <taxon>Streptomycetaceae</taxon>
        <taxon>Streptomyces</taxon>
    </lineage>
</organism>
<keyword evidence="2" id="KW-0472">Membrane</keyword>